<evidence type="ECO:0000313" key="9">
    <source>
        <dbReference type="Proteomes" id="UP000807025"/>
    </source>
</evidence>
<keyword evidence="2" id="KW-0813">Transport</keyword>
<comment type="subcellular location">
    <subcellularLocation>
        <location evidence="1">Membrane</location>
        <topology evidence="1">Multi-pass membrane protein</topology>
    </subcellularLocation>
</comment>
<accession>A0A9P6D2Z7</accession>
<feature type="transmembrane region" description="Helical" evidence="7">
    <location>
        <begin position="373"/>
        <end position="397"/>
    </location>
</feature>
<sequence length="519" mass="55949">MTMSPSPDAESGQSQSSITQSDSADNFGYKQELRRNRGLAHMLFTIIAVPYGLTAPIATTFVNGGPVTMVWGWLLVCALSQPMACSLAEIASKYPTSAGAYYWCFRLASPRSRLLLSWINGWLTMVGVWTIALSVTFGVSQFIVAGATIFHPTWVATPWQTYVIFLAFTAFTSFVCIVFNKALPTLDLLSAYWTMIGIVVILISLSTRAAVGRRPISFALGHFDPSASGWTPGWSFFVGLLAVTYTFSAIGMIASMAEEVRNPAVQVPKAIAWSVPISAIMGLVFLLPIAFTLPDIGALLEGNGAQPTGLMFTLIMGSEAGGFGMWFIVFGVGVFCAISICTAASRATWAFARDKALPFHRTFSRVNNDPSSYFPEIPLNAFLLSTLIQVLLGLLYLGSSAAFNAFVGVAATCLGASYAMPVAINLMEGRTHVKGAPAYLGWWGVPLNVLAVLWTLFLIVIYSMPATLPVTRSSMNYASAVFVGFGAISGVWYMISGRYHYSGPPMPQLEKDSTTAYTS</sequence>
<dbReference type="GO" id="GO:0022857">
    <property type="term" value="F:transmembrane transporter activity"/>
    <property type="evidence" value="ECO:0007669"/>
    <property type="project" value="InterPro"/>
</dbReference>
<keyword evidence="9" id="KW-1185">Reference proteome</keyword>
<dbReference type="GO" id="GO:0016020">
    <property type="term" value="C:membrane"/>
    <property type="evidence" value="ECO:0007669"/>
    <property type="project" value="UniProtKB-SubCell"/>
</dbReference>
<evidence type="ECO:0000313" key="8">
    <source>
        <dbReference type="EMBL" id="KAF9489112.1"/>
    </source>
</evidence>
<feature type="transmembrane region" description="Helical" evidence="7">
    <location>
        <begin position="439"/>
        <end position="462"/>
    </location>
</feature>
<comment type="caution">
    <text evidence="8">The sequence shown here is derived from an EMBL/GenBank/DDBJ whole genome shotgun (WGS) entry which is preliminary data.</text>
</comment>
<organism evidence="8 9">
    <name type="scientific">Pleurotus eryngii</name>
    <name type="common">Boletus of the steppes</name>
    <dbReference type="NCBI Taxonomy" id="5323"/>
    <lineage>
        <taxon>Eukaryota</taxon>
        <taxon>Fungi</taxon>
        <taxon>Dikarya</taxon>
        <taxon>Basidiomycota</taxon>
        <taxon>Agaricomycotina</taxon>
        <taxon>Agaricomycetes</taxon>
        <taxon>Agaricomycetidae</taxon>
        <taxon>Agaricales</taxon>
        <taxon>Pleurotineae</taxon>
        <taxon>Pleurotaceae</taxon>
        <taxon>Pleurotus</taxon>
    </lineage>
</organism>
<evidence type="ECO:0000256" key="3">
    <source>
        <dbReference type="ARBA" id="ARBA00022692"/>
    </source>
</evidence>
<evidence type="ECO:0000256" key="4">
    <source>
        <dbReference type="ARBA" id="ARBA00022989"/>
    </source>
</evidence>
<feature type="region of interest" description="Disordered" evidence="6">
    <location>
        <begin position="1"/>
        <end position="23"/>
    </location>
</feature>
<gene>
    <name evidence="8" type="ORF">BDN71DRAFT_1499216</name>
</gene>
<dbReference type="Pfam" id="PF13520">
    <property type="entry name" value="AA_permease_2"/>
    <property type="match status" value="1"/>
</dbReference>
<feature type="transmembrane region" description="Helical" evidence="7">
    <location>
        <begin position="115"/>
        <end position="139"/>
    </location>
</feature>
<feature type="transmembrane region" description="Helical" evidence="7">
    <location>
        <begin position="70"/>
        <end position="88"/>
    </location>
</feature>
<dbReference type="PANTHER" id="PTHR45649:SF28">
    <property type="entry name" value="TRANSPORTER, PUTATIVE (EUROFUNG)-RELATED"/>
    <property type="match status" value="1"/>
</dbReference>
<dbReference type="OrthoDB" id="3900342at2759"/>
<dbReference type="PANTHER" id="PTHR45649">
    <property type="entry name" value="AMINO-ACID PERMEASE BAT1"/>
    <property type="match status" value="1"/>
</dbReference>
<feature type="transmembrane region" description="Helical" evidence="7">
    <location>
        <begin position="191"/>
        <end position="211"/>
    </location>
</feature>
<feature type="transmembrane region" description="Helical" evidence="7">
    <location>
        <begin position="474"/>
        <end position="495"/>
    </location>
</feature>
<dbReference type="AlphaFoldDB" id="A0A9P6D2Z7"/>
<feature type="transmembrane region" description="Helical" evidence="7">
    <location>
        <begin position="403"/>
        <end position="427"/>
    </location>
</feature>
<keyword evidence="3 7" id="KW-0812">Transmembrane</keyword>
<keyword evidence="5 7" id="KW-0472">Membrane</keyword>
<proteinExistence type="predicted"/>
<evidence type="ECO:0000256" key="1">
    <source>
        <dbReference type="ARBA" id="ARBA00004141"/>
    </source>
</evidence>
<dbReference type="EMBL" id="MU154683">
    <property type="protein sequence ID" value="KAF9489112.1"/>
    <property type="molecule type" value="Genomic_DNA"/>
</dbReference>
<dbReference type="Gene3D" id="1.20.1740.10">
    <property type="entry name" value="Amino acid/polyamine transporter I"/>
    <property type="match status" value="1"/>
</dbReference>
<keyword evidence="4 7" id="KW-1133">Transmembrane helix</keyword>
<evidence type="ECO:0000256" key="2">
    <source>
        <dbReference type="ARBA" id="ARBA00022448"/>
    </source>
</evidence>
<name>A0A9P6D2Z7_PLEER</name>
<feature type="transmembrane region" description="Helical" evidence="7">
    <location>
        <begin position="323"/>
        <end position="352"/>
    </location>
</feature>
<feature type="transmembrane region" description="Helical" evidence="7">
    <location>
        <begin position="159"/>
        <end position="179"/>
    </location>
</feature>
<protein>
    <submittedName>
        <fullName evidence="8">Amino acid transporter</fullName>
    </submittedName>
</protein>
<dbReference type="PIRSF" id="PIRSF006060">
    <property type="entry name" value="AA_transporter"/>
    <property type="match status" value="1"/>
</dbReference>
<dbReference type="InterPro" id="IPR002293">
    <property type="entry name" value="AA/rel_permease1"/>
</dbReference>
<feature type="transmembrane region" description="Helical" evidence="7">
    <location>
        <begin position="234"/>
        <end position="258"/>
    </location>
</feature>
<evidence type="ECO:0000256" key="5">
    <source>
        <dbReference type="ARBA" id="ARBA00023136"/>
    </source>
</evidence>
<feature type="transmembrane region" description="Helical" evidence="7">
    <location>
        <begin position="39"/>
        <end position="58"/>
    </location>
</feature>
<feature type="transmembrane region" description="Helical" evidence="7">
    <location>
        <begin position="270"/>
        <end position="291"/>
    </location>
</feature>
<reference evidence="8" key="1">
    <citation type="submission" date="2020-11" db="EMBL/GenBank/DDBJ databases">
        <authorList>
            <consortium name="DOE Joint Genome Institute"/>
            <person name="Ahrendt S."/>
            <person name="Riley R."/>
            <person name="Andreopoulos W."/>
            <person name="Labutti K."/>
            <person name="Pangilinan J."/>
            <person name="Ruiz-Duenas F.J."/>
            <person name="Barrasa J.M."/>
            <person name="Sanchez-Garcia M."/>
            <person name="Camarero S."/>
            <person name="Miyauchi S."/>
            <person name="Serrano A."/>
            <person name="Linde D."/>
            <person name="Babiker R."/>
            <person name="Drula E."/>
            <person name="Ayuso-Fernandez I."/>
            <person name="Pacheco R."/>
            <person name="Padilla G."/>
            <person name="Ferreira P."/>
            <person name="Barriuso J."/>
            <person name="Kellner H."/>
            <person name="Castanera R."/>
            <person name="Alfaro M."/>
            <person name="Ramirez L."/>
            <person name="Pisabarro A.G."/>
            <person name="Kuo A."/>
            <person name="Tritt A."/>
            <person name="Lipzen A."/>
            <person name="He G."/>
            <person name="Yan M."/>
            <person name="Ng V."/>
            <person name="Cullen D."/>
            <person name="Martin F."/>
            <person name="Rosso M.-N."/>
            <person name="Henrissat B."/>
            <person name="Hibbett D."/>
            <person name="Martinez A.T."/>
            <person name="Grigoriev I.V."/>
        </authorList>
    </citation>
    <scope>NUCLEOTIDE SEQUENCE</scope>
    <source>
        <strain evidence="8">ATCC 90797</strain>
    </source>
</reference>
<evidence type="ECO:0000256" key="6">
    <source>
        <dbReference type="SAM" id="MobiDB-lite"/>
    </source>
</evidence>
<evidence type="ECO:0000256" key="7">
    <source>
        <dbReference type="SAM" id="Phobius"/>
    </source>
</evidence>
<dbReference type="Proteomes" id="UP000807025">
    <property type="component" value="Unassembled WGS sequence"/>
</dbReference>